<dbReference type="KEGG" id="xop:PXO_06035"/>
<feature type="region of interest" description="Disordered" evidence="1">
    <location>
        <begin position="16"/>
        <end position="40"/>
    </location>
</feature>
<dbReference type="HOGENOM" id="CLU_3298695_0_0_6"/>
<evidence type="ECO:0000256" key="1">
    <source>
        <dbReference type="SAM" id="MobiDB-lite"/>
    </source>
</evidence>
<evidence type="ECO:0000313" key="2">
    <source>
        <dbReference type="EMBL" id="ACD59698.1"/>
    </source>
</evidence>
<sequence>MWQSLRVAMETAALPGPVRPWQRTDGTVSRRPSVGMFREN</sequence>
<proteinExistence type="predicted"/>
<organism evidence="2 3">
    <name type="scientific">Xanthomonas oryzae pv. oryzae (strain PXO99A)</name>
    <dbReference type="NCBI Taxonomy" id="360094"/>
    <lineage>
        <taxon>Bacteria</taxon>
        <taxon>Pseudomonadati</taxon>
        <taxon>Pseudomonadota</taxon>
        <taxon>Gammaproteobacteria</taxon>
        <taxon>Lysobacterales</taxon>
        <taxon>Lysobacteraceae</taxon>
        <taxon>Xanthomonas</taxon>
    </lineage>
</organism>
<dbReference type="Proteomes" id="UP000001740">
    <property type="component" value="Chromosome"/>
</dbReference>
<protein>
    <submittedName>
        <fullName evidence="2">Uncharacterized protein</fullName>
    </submittedName>
</protein>
<dbReference type="AlphaFoldDB" id="A0A0K0GLR2"/>
<dbReference type="EMBL" id="CP000967">
    <property type="protein sequence ID" value="ACD59698.1"/>
    <property type="molecule type" value="Genomic_DNA"/>
</dbReference>
<name>A0A0K0GLR2_XANOP</name>
<accession>A0A0K0GLR2</accession>
<gene>
    <name evidence="2" type="ordered locus">PXO_06035</name>
</gene>
<reference evidence="2 3" key="1">
    <citation type="journal article" date="2008" name="BMC Genomics">
        <title>Genome sequence and rapid evolution of the rice pathogen Xanthomonas oryzae pv. oryzae PXO99A.</title>
        <authorList>
            <person name="Salzberg S.L."/>
            <person name="Sommer D.D."/>
            <person name="Schatz M.C."/>
            <person name="Phillippy A.M."/>
            <person name="Rabinowicz P.D."/>
            <person name="Tsuge S."/>
            <person name="Furutani A."/>
            <person name="Ochiai H."/>
            <person name="Delcher A.L."/>
            <person name="Kelley D."/>
            <person name="Madupu R."/>
            <person name="Puiu D."/>
            <person name="Radune D."/>
            <person name="Shumway M."/>
            <person name="Trapnell C."/>
            <person name="Aparna G."/>
            <person name="Jha G."/>
            <person name="Pandey A."/>
            <person name="Patil P.B."/>
            <person name="Ishihara H."/>
            <person name="Meyer D.F."/>
            <person name="Szurek B."/>
            <person name="Verdier V."/>
            <person name="Koebnik R."/>
            <person name="Dow J.M."/>
            <person name="Ryan R.P."/>
            <person name="Hirata H."/>
            <person name="Tsuyumu S."/>
            <person name="Won Lee S."/>
            <person name="Seo Y.S."/>
            <person name="Sriariyanum M."/>
            <person name="Ronald P.C."/>
            <person name="Sonti R.V."/>
            <person name="Van Sluys M.A."/>
            <person name="Leach J.E."/>
            <person name="White F.F."/>
            <person name="Bogdanove A.J."/>
        </authorList>
    </citation>
    <scope>NUCLEOTIDE SEQUENCE [LARGE SCALE GENOMIC DNA]</scope>
    <source>
        <strain evidence="2 3">PXO99A</strain>
    </source>
</reference>
<evidence type="ECO:0000313" key="3">
    <source>
        <dbReference type="Proteomes" id="UP000001740"/>
    </source>
</evidence>